<evidence type="ECO:0000256" key="2">
    <source>
        <dbReference type="ARBA" id="ARBA00023015"/>
    </source>
</evidence>
<dbReference type="SMART" id="SM00338">
    <property type="entry name" value="BRLZ"/>
    <property type="match status" value="1"/>
</dbReference>
<protein>
    <recommendedName>
        <fullName evidence="7">BZIP domain-containing protein</fullName>
    </recommendedName>
</protein>
<dbReference type="PROSITE" id="PS00036">
    <property type="entry name" value="BZIP_BASIC"/>
    <property type="match status" value="1"/>
</dbReference>
<evidence type="ECO:0000313" key="9">
    <source>
        <dbReference type="Proteomes" id="UP000749559"/>
    </source>
</evidence>
<dbReference type="GO" id="GO:0000981">
    <property type="term" value="F:DNA-binding transcription factor activity, RNA polymerase II-specific"/>
    <property type="evidence" value="ECO:0007669"/>
    <property type="project" value="TreeGrafter"/>
</dbReference>
<keyword evidence="2" id="KW-0805">Transcription regulation</keyword>
<keyword evidence="3" id="KW-0238">DNA-binding</keyword>
<reference evidence="8" key="1">
    <citation type="submission" date="2022-03" db="EMBL/GenBank/DDBJ databases">
        <authorList>
            <person name="Martin C."/>
        </authorList>
    </citation>
    <scope>NUCLEOTIDE SEQUENCE</scope>
</reference>
<feature type="compositionally biased region" description="Pro residues" evidence="6">
    <location>
        <begin position="420"/>
        <end position="429"/>
    </location>
</feature>
<evidence type="ECO:0000256" key="6">
    <source>
        <dbReference type="SAM" id="MobiDB-lite"/>
    </source>
</evidence>
<dbReference type="CDD" id="cd14689">
    <property type="entry name" value="bZIP_CREB3"/>
    <property type="match status" value="1"/>
</dbReference>
<feature type="region of interest" description="Disordered" evidence="6">
    <location>
        <begin position="79"/>
        <end position="122"/>
    </location>
</feature>
<dbReference type="GO" id="GO:0005634">
    <property type="term" value="C:nucleus"/>
    <property type="evidence" value="ECO:0007669"/>
    <property type="project" value="TreeGrafter"/>
</dbReference>
<dbReference type="GO" id="GO:0005789">
    <property type="term" value="C:endoplasmic reticulum membrane"/>
    <property type="evidence" value="ECO:0007669"/>
    <property type="project" value="UniProtKB-SubCell"/>
</dbReference>
<feature type="region of interest" description="Disordered" evidence="6">
    <location>
        <begin position="404"/>
        <end position="429"/>
    </location>
</feature>
<dbReference type="Gene3D" id="1.20.5.170">
    <property type="match status" value="1"/>
</dbReference>
<dbReference type="Pfam" id="PF00170">
    <property type="entry name" value="bZIP_1"/>
    <property type="match status" value="1"/>
</dbReference>
<evidence type="ECO:0000256" key="4">
    <source>
        <dbReference type="ARBA" id="ARBA00023163"/>
    </source>
</evidence>
<feature type="domain" description="BZIP" evidence="7">
    <location>
        <begin position="280"/>
        <end position="343"/>
    </location>
</feature>
<keyword evidence="9" id="KW-1185">Reference proteome</keyword>
<dbReference type="OrthoDB" id="674948at2759"/>
<organism evidence="8 9">
    <name type="scientific">Owenia fusiformis</name>
    <name type="common">Polychaete worm</name>
    <dbReference type="NCBI Taxonomy" id="6347"/>
    <lineage>
        <taxon>Eukaryota</taxon>
        <taxon>Metazoa</taxon>
        <taxon>Spiralia</taxon>
        <taxon>Lophotrochozoa</taxon>
        <taxon>Annelida</taxon>
        <taxon>Polychaeta</taxon>
        <taxon>Sedentaria</taxon>
        <taxon>Canalipalpata</taxon>
        <taxon>Sabellida</taxon>
        <taxon>Oweniida</taxon>
        <taxon>Oweniidae</taxon>
        <taxon>Owenia</taxon>
    </lineage>
</organism>
<feature type="compositionally biased region" description="Basic and acidic residues" evidence="6">
    <location>
        <begin position="510"/>
        <end position="532"/>
    </location>
</feature>
<dbReference type="InterPro" id="IPR004827">
    <property type="entry name" value="bZIP"/>
</dbReference>
<comment type="subcellular location">
    <subcellularLocation>
        <location evidence="1">Endoplasmic reticulum membrane</location>
        <topology evidence="1">Single-pass type II membrane protein</topology>
    </subcellularLocation>
</comment>
<keyword evidence="5" id="KW-0539">Nucleus</keyword>
<dbReference type="AlphaFoldDB" id="A0A8S4PWC3"/>
<evidence type="ECO:0000313" key="8">
    <source>
        <dbReference type="EMBL" id="CAH1797495.1"/>
    </source>
</evidence>
<dbReference type="PANTHER" id="PTHR45996:SF3">
    <property type="entry name" value="CREB-H TRANSCRIPTION FACTOR HOMOLOG LET-607"/>
    <property type="match status" value="1"/>
</dbReference>
<sequence>MANAEILDLLFDKQDGLITEEATSELGLQGTTINLAELDSYSDDILALLNNSEMMSSETEIATENSMDTLNVRLVQSPLNSDSGVSSDGAISPPFDGATSPPFDGATSPPFSTDSYGSPEMSPASELFNSDLNSNLTLTTESSNFTVSDYGQNPLNLEDYNIQDLHFDTIDPANLMNEDDLSEMLTNTPDDVSIDVGHMETINTFNTSDKIPATKTIKVVHVSKSADSLPFTIQDIDYDIKTDDHIGLPLVLTEEEKRIMLKDGISLPTDVPLTKEEERQLKGIRRKIRNKESAKNSRKKKVEYVDGLEKRVKVCTQQNSILQKKVGTLEKQNMSLLSQLKRLQAALANAGLKQSKTGTCIMVMVLSFALIVVPSYNPFTWNNTPDSLKTIPMAGRSRSLLAESDRATDLGDPYSISLRPGPPWENPPKSPVIELHIVPHNAPTDQSSSPDEYMADMNSNVNSAAEQSNYNYSEQNHPDPEQSVNDGVESIDTNVNNNNELESGELEITEVEKEEPPDHEEITNGNKHIDDL</sequence>
<dbReference type="InterPro" id="IPR046347">
    <property type="entry name" value="bZIP_sf"/>
</dbReference>
<dbReference type="InterPro" id="IPR051381">
    <property type="entry name" value="CREB_ATF_subfamily"/>
</dbReference>
<evidence type="ECO:0000259" key="7">
    <source>
        <dbReference type="PROSITE" id="PS50217"/>
    </source>
</evidence>
<accession>A0A8S4PWC3</accession>
<evidence type="ECO:0000256" key="3">
    <source>
        <dbReference type="ARBA" id="ARBA00023125"/>
    </source>
</evidence>
<evidence type="ECO:0000256" key="1">
    <source>
        <dbReference type="ARBA" id="ARBA00004648"/>
    </source>
</evidence>
<keyword evidence="4" id="KW-0804">Transcription</keyword>
<evidence type="ECO:0000256" key="5">
    <source>
        <dbReference type="ARBA" id="ARBA00023242"/>
    </source>
</evidence>
<name>A0A8S4PWC3_OWEFU</name>
<dbReference type="EMBL" id="CAIIXF020000010">
    <property type="protein sequence ID" value="CAH1797495.1"/>
    <property type="molecule type" value="Genomic_DNA"/>
</dbReference>
<gene>
    <name evidence="8" type="ORF">OFUS_LOCUS21770</name>
</gene>
<feature type="region of interest" description="Disordered" evidence="6">
    <location>
        <begin position="470"/>
        <end position="532"/>
    </location>
</feature>
<dbReference type="PROSITE" id="PS50217">
    <property type="entry name" value="BZIP"/>
    <property type="match status" value="1"/>
</dbReference>
<dbReference type="Proteomes" id="UP000749559">
    <property type="component" value="Unassembled WGS sequence"/>
</dbReference>
<dbReference type="SUPFAM" id="SSF57959">
    <property type="entry name" value="Leucine zipper domain"/>
    <property type="match status" value="1"/>
</dbReference>
<proteinExistence type="predicted"/>
<dbReference type="GO" id="GO:0000978">
    <property type="term" value="F:RNA polymerase II cis-regulatory region sequence-specific DNA binding"/>
    <property type="evidence" value="ECO:0007669"/>
    <property type="project" value="TreeGrafter"/>
</dbReference>
<comment type="caution">
    <text evidence="8">The sequence shown here is derived from an EMBL/GenBank/DDBJ whole genome shotgun (WGS) entry which is preliminary data.</text>
</comment>
<dbReference type="PANTHER" id="PTHR45996">
    <property type="entry name" value="AGAP001464-PB"/>
    <property type="match status" value="1"/>
</dbReference>